<sequence length="218" mass="22212">MIRNFFFSMTAFSLLALGACGDDGKTSDTNVQETLGTTDSTTNGTTEPGTTEPGTTDATATEGTGTSITGDDPTTTSPATTVEPTTVEPETTTEPSTTTEEPGTTTEEPGTTTESTTTTTTDGTTTDDELMQCLENVNPGDPCGECACTECLEELQACEADAGCTAIRECAQEAGCGGIDCLGPCGDIIQMNGGPFGPSGMLAQQIGTCVDQQCQGQC</sequence>
<proteinExistence type="predicted"/>
<dbReference type="PROSITE" id="PS51257">
    <property type="entry name" value="PROKAR_LIPOPROTEIN"/>
    <property type="match status" value="1"/>
</dbReference>
<reference evidence="3" key="1">
    <citation type="submission" date="2022-11" db="EMBL/GenBank/DDBJ databases">
        <title>Minimal conservation of predation-associated metabolite biosynthetic gene clusters underscores biosynthetic potential of Myxococcota including descriptions for ten novel species: Archangium lansinium sp. nov., Myxococcus landrumus sp. nov., Nannocystis bai.</title>
        <authorList>
            <person name="Ahearne A."/>
            <person name="Stevens C."/>
            <person name="Dowd S."/>
        </authorList>
    </citation>
    <scope>NUCLEOTIDE SEQUENCE</scope>
    <source>
        <strain evidence="3">Fl3</strain>
    </source>
</reference>
<feature type="signal peptide" evidence="2">
    <location>
        <begin position="1"/>
        <end position="21"/>
    </location>
</feature>
<organism evidence="3 4">
    <name type="scientific">Nannocystis punicea</name>
    <dbReference type="NCBI Taxonomy" id="2995304"/>
    <lineage>
        <taxon>Bacteria</taxon>
        <taxon>Pseudomonadati</taxon>
        <taxon>Myxococcota</taxon>
        <taxon>Polyangia</taxon>
        <taxon>Nannocystales</taxon>
        <taxon>Nannocystaceae</taxon>
        <taxon>Nannocystis</taxon>
    </lineage>
</organism>
<keyword evidence="2" id="KW-0732">Signal</keyword>
<feature type="chain" id="PRO_5046408264" evidence="2">
    <location>
        <begin position="22"/>
        <end position="218"/>
    </location>
</feature>
<dbReference type="RefSeq" id="WP_269036254.1">
    <property type="nucleotide sequence ID" value="NZ_CP114040.1"/>
</dbReference>
<evidence type="ECO:0000313" key="4">
    <source>
        <dbReference type="Proteomes" id="UP001164459"/>
    </source>
</evidence>
<gene>
    <name evidence="3" type="ORF">O0S08_47855</name>
</gene>
<feature type="compositionally biased region" description="Low complexity" evidence="1">
    <location>
        <begin position="33"/>
        <end position="124"/>
    </location>
</feature>
<accession>A0ABY7H3Y4</accession>
<keyword evidence="4" id="KW-1185">Reference proteome</keyword>
<name>A0ABY7H3Y4_9BACT</name>
<evidence type="ECO:0000313" key="3">
    <source>
        <dbReference type="EMBL" id="WAS93907.1"/>
    </source>
</evidence>
<dbReference type="Proteomes" id="UP001164459">
    <property type="component" value="Chromosome"/>
</dbReference>
<evidence type="ECO:0000256" key="2">
    <source>
        <dbReference type="SAM" id="SignalP"/>
    </source>
</evidence>
<feature type="region of interest" description="Disordered" evidence="1">
    <location>
        <begin position="25"/>
        <end position="126"/>
    </location>
</feature>
<evidence type="ECO:0000256" key="1">
    <source>
        <dbReference type="SAM" id="MobiDB-lite"/>
    </source>
</evidence>
<protein>
    <submittedName>
        <fullName evidence="3">Uncharacterized protein</fullName>
    </submittedName>
</protein>
<dbReference type="EMBL" id="CP114040">
    <property type="protein sequence ID" value="WAS93907.1"/>
    <property type="molecule type" value="Genomic_DNA"/>
</dbReference>